<dbReference type="Pfam" id="PF00343">
    <property type="entry name" value="Phosphorylase"/>
    <property type="match status" value="1"/>
</dbReference>
<dbReference type="PANTHER" id="PTHR42655:SF1">
    <property type="entry name" value="GLYCOGEN PHOSPHORYLASE"/>
    <property type="match status" value="1"/>
</dbReference>
<sequence length="549" mass="62990">MTKLKDLFPYTFDERYKKPVAYFSMEFAVDQPLKIYSGGLGFLAGSHLRSGYELKQNMIGIGILWKKGYYDQERNQDQTLRVNFRDKDYHFLTDTNIVFPITIHGARVYVKAFLLKPEVFNTVPLFLLTTDIPENDYLAQTISHRLYDPNETTRIAQSILLGIGGAKLLDVLERETEIYHMNEGHALPLCFYLLDKYKNLEEVRKRVVFTTHTPEKAGNEEHSMPLLNSMSFFNGLTQKEVEEYVHPENGVLNYTLTALRLARRANGVSQLHGEVSRKMWGDYSNICEIIAITNAQNKTYWSDPAMDKALADGNDQALIARKKELKYKLFRTVANQTGKLFDENVLTLVWARRFAGYKRANLLLADYSRFQRIALNTKYPIQIIWAGKPYPEDYNAINIFNEIYWKTKDLPNCTVVTGYELWLSGHLKKGSDLWLNNPRLYHEASGTSGMTAAMNGSINLSIPDGWVPEFAQHGKNAFIIPTANDLLTAESKDKLEGNALLDLLEHEIIPMYYEQPARWRTIMKASMSGVTPMFGSGRMADEYYTKLYS</sequence>
<dbReference type="Proteomes" id="UP001319180">
    <property type="component" value="Unassembled WGS sequence"/>
</dbReference>
<comment type="caution">
    <text evidence="2">The sequence shown here is derived from an EMBL/GenBank/DDBJ whole genome shotgun (WGS) entry which is preliminary data.</text>
</comment>
<dbReference type="GO" id="GO:0008184">
    <property type="term" value="F:glycogen phosphorylase activity"/>
    <property type="evidence" value="ECO:0007669"/>
    <property type="project" value="InterPro"/>
</dbReference>
<keyword evidence="3" id="KW-1185">Reference proteome</keyword>
<evidence type="ECO:0000313" key="3">
    <source>
        <dbReference type="Proteomes" id="UP001319180"/>
    </source>
</evidence>
<gene>
    <name evidence="2" type="primary">glgP</name>
    <name evidence="2" type="ORF">KK078_16655</name>
</gene>
<dbReference type="SUPFAM" id="SSF53756">
    <property type="entry name" value="UDP-Glycosyltransferase/glycogen phosphorylase"/>
    <property type="match status" value="1"/>
</dbReference>
<dbReference type="AlphaFoldDB" id="A0AAP2GEB4"/>
<dbReference type="NCBIfam" id="TIGR02094">
    <property type="entry name" value="more_P_ylases"/>
    <property type="match status" value="2"/>
</dbReference>
<evidence type="ECO:0000256" key="1">
    <source>
        <dbReference type="ARBA" id="ARBA00006047"/>
    </source>
</evidence>
<protein>
    <submittedName>
        <fullName evidence="2">Alpha-glucan family phosphorylase</fullName>
    </submittedName>
</protein>
<dbReference type="RefSeq" id="WP_254091431.1">
    <property type="nucleotide sequence ID" value="NZ_JAHESC010000023.1"/>
</dbReference>
<comment type="similarity">
    <text evidence="1">Belongs to the glycogen phosphorylase family.</text>
</comment>
<name>A0AAP2GEB4_9BACT</name>
<reference evidence="2 3" key="1">
    <citation type="submission" date="2021-05" db="EMBL/GenBank/DDBJ databases">
        <title>A Polyphasic approach of four new species of the genus Ohtaekwangia: Ohtaekwangia histidinii sp. nov., Ohtaekwangia cretensis sp. nov., Ohtaekwangia indiensis sp. nov., Ohtaekwangia reichenbachii sp. nov. from diverse environment.</title>
        <authorList>
            <person name="Octaviana S."/>
        </authorList>
    </citation>
    <scope>NUCLEOTIDE SEQUENCE [LARGE SCALE GENOMIC DNA]</scope>
    <source>
        <strain evidence="2 3">PWU37</strain>
    </source>
</reference>
<dbReference type="Gene3D" id="3.40.50.2000">
    <property type="entry name" value="Glycogen Phosphorylase B"/>
    <property type="match status" value="2"/>
</dbReference>
<evidence type="ECO:0000313" key="2">
    <source>
        <dbReference type="EMBL" id="MBT1688204.1"/>
    </source>
</evidence>
<dbReference type="GO" id="GO:0005975">
    <property type="term" value="P:carbohydrate metabolic process"/>
    <property type="evidence" value="ECO:0007669"/>
    <property type="project" value="InterPro"/>
</dbReference>
<dbReference type="EMBL" id="JAHESC010000023">
    <property type="protein sequence ID" value="MBT1688204.1"/>
    <property type="molecule type" value="Genomic_DNA"/>
</dbReference>
<dbReference type="PANTHER" id="PTHR42655">
    <property type="entry name" value="GLYCOGEN PHOSPHORYLASE"/>
    <property type="match status" value="1"/>
</dbReference>
<proteinExistence type="inferred from homology"/>
<dbReference type="InterPro" id="IPR011834">
    <property type="entry name" value="Agluc_phsphrylas"/>
</dbReference>
<dbReference type="InterPro" id="IPR052182">
    <property type="entry name" value="Glycogen/Maltodextrin_Phosph"/>
</dbReference>
<dbReference type="InterPro" id="IPR000811">
    <property type="entry name" value="Glyco_trans_35"/>
</dbReference>
<dbReference type="GO" id="GO:0030170">
    <property type="term" value="F:pyridoxal phosphate binding"/>
    <property type="evidence" value="ECO:0007669"/>
    <property type="project" value="InterPro"/>
</dbReference>
<accession>A0AAP2GEB4</accession>
<organism evidence="2 3">
    <name type="scientific">Dawidia soli</name>
    <dbReference type="NCBI Taxonomy" id="2782352"/>
    <lineage>
        <taxon>Bacteria</taxon>
        <taxon>Pseudomonadati</taxon>
        <taxon>Bacteroidota</taxon>
        <taxon>Cytophagia</taxon>
        <taxon>Cytophagales</taxon>
        <taxon>Chryseotaleaceae</taxon>
        <taxon>Dawidia</taxon>
    </lineage>
</organism>